<comment type="caution">
    <text evidence="2">The sequence shown here is derived from an EMBL/GenBank/DDBJ whole genome shotgun (WGS) entry which is preliminary data.</text>
</comment>
<name>A0ABS1VGB4_9ACTN</name>
<dbReference type="Proteomes" id="UP000598996">
    <property type="component" value="Unassembled WGS sequence"/>
</dbReference>
<feature type="region of interest" description="Disordered" evidence="1">
    <location>
        <begin position="69"/>
        <end position="105"/>
    </location>
</feature>
<feature type="compositionally biased region" description="Low complexity" evidence="1">
    <location>
        <begin position="77"/>
        <end position="92"/>
    </location>
</feature>
<gene>
    <name evidence="2" type="ORF">JKJ07_02630</name>
</gene>
<accession>A0ABS1VGB4</accession>
<organism evidence="2 3">
    <name type="scientific">Paractinoplanes lichenicola</name>
    <dbReference type="NCBI Taxonomy" id="2802976"/>
    <lineage>
        <taxon>Bacteria</taxon>
        <taxon>Bacillati</taxon>
        <taxon>Actinomycetota</taxon>
        <taxon>Actinomycetes</taxon>
        <taxon>Micromonosporales</taxon>
        <taxon>Micromonosporaceae</taxon>
        <taxon>Paractinoplanes</taxon>
    </lineage>
</organism>
<keyword evidence="3" id="KW-1185">Reference proteome</keyword>
<evidence type="ECO:0000313" key="2">
    <source>
        <dbReference type="EMBL" id="MBL7253199.1"/>
    </source>
</evidence>
<sequence>MNQFDDGIREGMAEGERLPTDAAVVYARVQELSLSYRRRRRIAQSAGSAVLGVGLMAGLVQMHDFLQGGTATPQVTSPAARPADPSPSKAAPAPTPSKTEEEIPGRRELDAFFNAGYHWAEAEKLARLWHLDDPTDAKVMAGRRLLAGERLPIAPG</sequence>
<dbReference type="RefSeq" id="WP_202989529.1">
    <property type="nucleotide sequence ID" value="NZ_JAENHO010000001.1"/>
</dbReference>
<evidence type="ECO:0000313" key="3">
    <source>
        <dbReference type="Proteomes" id="UP000598996"/>
    </source>
</evidence>
<dbReference type="EMBL" id="JAENHO010000001">
    <property type="protein sequence ID" value="MBL7253199.1"/>
    <property type="molecule type" value="Genomic_DNA"/>
</dbReference>
<evidence type="ECO:0000256" key="1">
    <source>
        <dbReference type="SAM" id="MobiDB-lite"/>
    </source>
</evidence>
<reference evidence="2 3" key="1">
    <citation type="submission" date="2021-01" db="EMBL/GenBank/DDBJ databases">
        <title>Actinoplanes sp. nov. LDG1-01 isolated from lichen.</title>
        <authorList>
            <person name="Saeng-In P."/>
            <person name="Phongsopitanun W."/>
            <person name="Kanchanasin P."/>
            <person name="Yuki M."/>
            <person name="Kudo T."/>
            <person name="Ohkuma M."/>
            <person name="Tanasupawat S."/>
        </authorList>
    </citation>
    <scope>NUCLEOTIDE SEQUENCE [LARGE SCALE GENOMIC DNA]</scope>
    <source>
        <strain evidence="2 3">LDG1-01</strain>
    </source>
</reference>
<protein>
    <submittedName>
        <fullName evidence="2">Uncharacterized protein</fullName>
    </submittedName>
</protein>
<proteinExistence type="predicted"/>